<dbReference type="InterPro" id="IPR023415">
    <property type="entry name" value="LDLR_class-A_CS"/>
</dbReference>
<dbReference type="PROSITE" id="PS01209">
    <property type="entry name" value="LDLRA_1"/>
    <property type="match status" value="1"/>
</dbReference>
<dbReference type="Pfam" id="PF00057">
    <property type="entry name" value="Ldl_recept_a"/>
    <property type="match status" value="1"/>
</dbReference>
<dbReference type="InterPro" id="IPR002172">
    <property type="entry name" value="LDrepeatLR_classA_rpt"/>
</dbReference>
<organism evidence="14 15">
    <name type="scientific">Cimex lectularius</name>
    <name type="common">Bed bug</name>
    <name type="synonym">Acanthia lectularia</name>
    <dbReference type="NCBI Taxonomy" id="79782"/>
    <lineage>
        <taxon>Eukaryota</taxon>
        <taxon>Metazoa</taxon>
        <taxon>Ecdysozoa</taxon>
        <taxon>Arthropoda</taxon>
        <taxon>Hexapoda</taxon>
        <taxon>Insecta</taxon>
        <taxon>Pterygota</taxon>
        <taxon>Neoptera</taxon>
        <taxon>Paraneoptera</taxon>
        <taxon>Hemiptera</taxon>
        <taxon>Heteroptera</taxon>
        <taxon>Panheteroptera</taxon>
        <taxon>Cimicomorpha</taxon>
        <taxon>Cimicidae</taxon>
        <taxon>Cimex</taxon>
    </lineage>
</organism>
<evidence type="ECO:0000256" key="3">
    <source>
        <dbReference type="ARBA" id="ARBA00022729"/>
    </source>
</evidence>
<evidence type="ECO:0000259" key="13">
    <source>
        <dbReference type="PROSITE" id="PS50986"/>
    </source>
</evidence>
<protein>
    <recommendedName>
        <fullName evidence="16">MANSC domain-containing protein</fullName>
    </recommendedName>
</protein>
<keyword evidence="2 10" id="KW-0812">Transmembrane</keyword>
<reference evidence="14" key="1">
    <citation type="submission" date="2022-01" db="UniProtKB">
        <authorList>
            <consortium name="EnsemblMetazoa"/>
        </authorList>
    </citation>
    <scope>IDENTIFICATION</scope>
</reference>
<proteinExistence type="predicted"/>
<dbReference type="InterPro" id="IPR011106">
    <property type="entry name" value="MANSC_N"/>
</dbReference>
<dbReference type="Pfam" id="PF07502">
    <property type="entry name" value="MANEC"/>
    <property type="match status" value="1"/>
</dbReference>
<evidence type="ECO:0000256" key="11">
    <source>
        <dbReference type="SAM" id="SignalP"/>
    </source>
</evidence>
<sequence>MEPKVSSWTLFVFFQLGCLALANRHTSTRRNANEFQTCLESFDIHQDKIIRTQDSRSMGAKYLNERDVASREDCLRLCCETDSCDVFVFEEKSPGSCYLFECGTSEDFKCKFTKHQNYTSAVLAVNRQLTELESQIKFTQHEHELTKLREPSNPLPPPTTVKSITQPPKTKELAEFPLDNGNSQQKKGCSKYQFECHTRKECIGIYNVCDGIPQCADSSDEAAELRCPSQQSTVAPVKTILVTQTSPSKNEAPQEIYPNTDNRNPEVLISDNSKMQWPQHQQYVAEGSQMTSNVMSNGQNVVQVNAQNPRAGYGREGEGMLNYHQDPQQWKVPYHQNSGQSQIFTHKGNGLVPQSDHYQHPYPPPEIPRVMGGYNEQPNDLSKFYYENGPYRMFPQNQPINNNWQSGRRIHDGSINPMEEGSVNRVENMPLPNNNLGPDYYYEEAYRNRAPPYNVGQQPVYNPQRNPASFQNKEIKQRVLTDETPKQVANGQKEIISTIAPTSVVKESISHDIESSHRKVETLSVESKVKETLLDEQEGHSTNPSGAILSLAMGLCITAIMIILVGCRMRVVRRRMRRGGKSSYAHDADFLVNGMYL</sequence>
<dbReference type="OMA" id="WANRKMI"/>
<feature type="chain" id="PRO_5035199635" description="MANSC domain-containing protein" evidence="11">
    <location>
        <begin position="23"/>
        <end position="597"/>
    </location>
</feature>
<dbReference type="SMART" id="SM00192">
    <property type="entry name" value="LDLa"/>
    <property type="match status" value="1"/>
</dbReference>
<dbReference type="SMART" id="SM00765">
    <property type="entry name" value="MANEC"/>
    <property type="match status" value="1"/>
</dbReference>
<evidence type="ECO:0000313" key="14">
    <source>
        <dbReference type="EnsemblMetazoa" id="XP_014251389.1"/>
    </source>
</evidence>
<evidence type="ECO:0000256" key="1">
    <source>
        <dbReference type="ARBA" id="ARBA00004479"/>
    </source>
</evidence>
<dbReference type="Proteomes" id="UP000494040">
    <property type="component" value="Unassembled WGS sequence"/>
</dbReference>
<keyword evidence="15" id="KW-1185">Reference proteome</keyword>
<feature type="region of interest" description="Disordered" evidence="9">
    <location>
        <begin position="144"/>
        <end position="166"/>
    </location>
</feature>
<dbReference type="EnsemblMetazoa" id="XM_014395903.2">
    <property type="protein sequence ID" value="XP_014251389.1"/>
    <property type="gene ID" value="LOC106667758"/>
</dbReference>
<evidence type="ECO:0000256" key="2">
    <source>
        <dbReference type="ARBA" id="ARBA00022692"/>
    </source>
</evidence>
<feature type="signal peptide" evidence="11">
    <location>
        <begin position="1"/>
        <end position="22"/>
    </location>
</feature>
<comment type="subcellular location">
    <subcellularLocation>
        <location evidence="1">Membrane</location>
        <topology evidence="1">Single-pass type I membrane protein</topology>
    </subcellularLocation>
</comment>
<dbReference type="GeneID" id="106667758"/>
<evidence type="ECO:0000313" key="15">
    <source>
        <dbReference type="Proteomes" id="UP000494040"/>
    </source>
</evidence>
<dbReference type="PANTHER" id="PTHR46876:SF1">
    <property type="entry name" value="LOW-DENSITY LIPOPROTEIN RECEPTOR-RELATED PROTEIN 11"/>
    <property type="match status" value="1"/>
</dbReference>
<evidence type="ECO:0000256" key="10">
    <source>
        <dbReference type="SAM" id="Phobius"/>
    </source>
</evidence>
<dbReference type="RefSeq" id="XP_014251389.1">
    <property type="nucleotide sequence ID" value="XM_014395903.2"/>
</dbReference>
<feature type="transmembrane region" description="Helical" evidence="10">
    <location>
        <begin position="547"/>
        <end position="567"/>
    </location>
</feature>
<dbReference type="InterPro" id="IPR013980">
    <property type="entry name" value="MANSC_dom"/>
</dbReference>
<dbReference type="AlphaFoldDB" id="A0A8I6RTR7"/>
<evidence type="ECO:0000256" key="9">
    <source>
        <dbReference type="SAM" id="MobiDB-lite"/>
    </source>
</evidence>
<evidence type="ECO:0000256" key="8">
    <source>
        <dbReference type="PROSITE-ProRule" id="PRU00124"/>
    </source>
</evidence>
<name>A0A8I6RTR7_CIMLE</name>
<dbReference type="Gene3D" id="4.10.400.10">
    <property type="entry name" value="Low-density Lipoprotein Receptor"/>
    <property type="match status" value="1"/>
</dbReference>
<comment type="caution">
    <text evidence="8">Lacks conserved residue(s) required for the propagation of feature annotation.</text>
</comment>
<dbReference type="SUPFAM" id="SSF57424">
    <property type="entry name" value="LDL receptor-like module"/>
    <property type="match status" value="1"/>
</dbReference>
<keyword evidence="6" id="KW-1015">Disulfide bond</keyword>
<dbReference type="InterPro" id="IPR003609">
    <property type="entry name" value="Pan_app"/>
</dbReference>
<dbReference type="PROSITE" id="PS50948">
    <property type="entry name" value="PAN"/>
    <property type="match status" value="1"/>
</dbReference>
<dbReference type="GO" id="GO:0016020">
    <property type="term" value="C:membrane"/>
    <property type="evidence" value="ECO:0007669"/>
    <property type="project" value="UniProtKB-SubCell"/>
</dbReference>
<dbReference type="PROSITE" id="PS50068">
    <property type="entry name" value="LDLRA_2"/>
    <property type="match status" value="1"/>
</dbReference>
<dbReference type="PROSITE" id="PS50986">
    <property type="entry name" value="MANSC"/>
    <property type="match status" value="1"/>
</dbReference>
<keyword evidence="5 10" id="KW-0472">Membrane</keyword>
<feature type="domain" description="MANSC" evidence="13">
    <location>
        <begin position="44"/>
        <end position="121"/>
    </location>
</feature>
<keyword evidence="7" id="KW-0325">Glycoprotein</keyword>
<evidence type="ECO:0008006" key="16">
    <source>
        <dbReference type="Google" id="ProtNLM"/>
    </source>
</evidence>
<dbReference type="InterPro" id="IPR036055">
    <property type="entry name" value="LDL_receptor-like_sf"/>
</dbReference>
<keyword evidence="3 11" id="KW-0732">Signal</keyword>
<evidence type="ECO:0000256" key="6">
    <source>
        <dbReference type="ARBA" id="ARBA00023157"/>
    </source>
</evidence>
<accession>A0A8I6RTR7</accession>
<dbReference type="OrthoDB" id="10037294at2759"/>
<evidence type="ECO:0000256" key="4">
    <source>
        <dbReference type="ARBA" id="ARBA00022989"/>
    </source>
</evidence>
<evidence type="ECO:0000259" key="12">
    <source>
        <dbReference type="PROSITE" id="PS50948"/>
    </source>
</evidence>
<keyword evidence="4 10" id="KW-1133">Transmembrane helix</keyword>
<evidence type="ECO:0000256" key="5">
    <source>
        <dbReference type="ARBA" id="ARBA00023136"/>
    </source>
</evidence>
<dbReference type="CDD" id="cd00112">
    <property type="entry name" value="LDLa"/>
    <property type="match status" value="1"/>
</dbReference>
<dbReference type="PANTHER" id="PTHR46876">
    <property type="entry name" value="LOW-DENSITY LIPOPROTEIN RECEPTOR-RELATED PROTEIN 11"/>
    <property type="match status" value="1"/>
</dbReference>
<feature type="domain" description="Apple" evidence="12">
    <location>
        <begin position="38"/>
        <end position="123"/>
    </location>
</feature>
<evidence type="ECO:0000256" key="7">
    <source>
        <dbReference type="ARBA" id="ARBA00023180"/>
    </source>
</evidence>
<dbReference type="KEGG" id="clec:106667758"/>